<dbReference type="EMBL" id="HAEC01002514">
    <property type="protein sequence ID" value="SBQ70591.1"/>
    <property type="molecule type" value="Transcribed_RNA"/>
</dbReference>
<feature type="non-terminal residue" evidence="1">
    <location>
        <position position="1"/>
    </location>
</feature>
<accession>A0A1A8GHU0</accession>
<name>A0A1A8GHU0_9TELE</name>
<protein>
    <submittedName>
        <fullName evidence="1">Mucin, multiple PTS and SEA group, member 1</fullName>
    </submittedName>
</protein>
<gene>
    <name evidence="1" type="primary">MUCMS1</name>
</gene>
<feature type="non-terminal residue" evidence="1">
    <location>
        <position position="156"/>
    </location>
</feature>
<dbReference type="AlphaFoldDB" id="A0A1A8GHU0"/>
<evidence type="ECO:0000313" key="1">
    <source>
        <dbReference type="EMBL" id="SBQ70591.1"/>
    </source>
</evidence>
<reference evidence="1" key="1">
    <citation type="submission" date="2016-05" db="EMBL/GenBank/DDBJ databases">
        <authorList>
            <person name="Lavstsen T."/>
            <person name="Jespersen J.S."/>
        </authorList>
    </citation>
    <scope>NUCLEOTIDE SEQUENCE</scope>
    <source>
        <tissue evidence="1">Brain</tissue>
    </source>
</reference>
<proteinExistence type="predicted"/>
<reference evidence="1" key="2">
    <citation type="submission" date="2016-06" db="EMBL/GenBank/DDBJ databases">
        <title>The genome of a short-lived fish provides insights into sex chromosome evolution and the genetic control of aging.</title>
        <authorList>
            <person name="Reichwald K."/>
            <person name="Felder M."/>
            <person name="Petzold A."/>
            <person name="Koch P."/>
            <person name="Groth M."/>
            <person name="Platzer M."/>
        </authorList>
    </citation>
    <scope>NUCLEOTIDE SEQUENCE</scope>
    <source>
        <tissue evidence="1">Brain</tissue>
    </source>
</reference>
<organism evidence="1">
    <name type="scientific">Nothobranchius korthausae</name>
    <dbReference type="NCBI Taxonomy" id="1143690"/>
    <lineage>
        <taxon>Eukaryota</taxon>
        <taxon>Metazoa</taxon>
        <taxon>Chordata</taxon>
        <taxon>Craniata</taxon>
        <taxon>Vertebrata</taxon>
        <taxon>Euteleostomi</taxon>
        <taxon>Actinopterygii</taxon>
        <taxon>Neopterygii</taxon>
        <taxon>Teleostei</taxon>
        <taxon>Neoteleostei</taxon>
        <taxon>Acanthomorphata</taxon>
        <taxon>Ovalentaria</taxon>
        <taxon>Atherinomorphae</taxon>
        <taxon>Cyprinodontiformes</taxon>
        <taxon>Nothobranchiidae</taxon>
        <taxon>Nothobranchius</taxon>
    </lineage>
</organism>
<sequence length="156" mass="17305">TAIKPEQTLTKTTKSYNKHKKGQTILRSYIQCFAFTSVQLGAFKLDFSSQGCNAIFKIIFNSFPVSVSESFRCCSNTALTLFFTRNLTPHDKSPQMFVHCSTLFWGPASLDSCLFFSLFLQRQSGFGLVTWRYILAGLTSCSDPSSGILTSSMSSA</sequence>